<protein>
    <submittedName>
        <fullName evidence="1">DUF2637 domain-containing protein</fullName>
    </submittedName>
</protein>
<dbReference type="Pfam" id="PF10935">
    <property type="entry name" value="DUF2637"/>
    <property type="match status" value="1"/>
</dbReference>
<evidence type="ECO:0000313" key="2">
    <source>
        <dbReference type="Proteomes" id="UP000253094"/>
    </source>
</evidence>
<dbReference type="RefSeq" id="WP_114030076.1">
    <property type="nucleotide sequence ID" value="NZ_QOIL01000009.1"/>
</dbReference>
<proteinExistence type="predicted"/>
<keyword evidence="2" id="KW-1185">Reference proteome</keyword>
<dbReference type="InterPro" id="IPR021235">
    <property type="entry name" value="DUF2637"/>
</dbReference>
<organism evidence="1 2">
    <name type="scientific">Sphaerisporangium album</name>
    <dbReference type="NCBI Taxonomy" id="509200"/>
    <lineage>
        <taxon>Bacteria</taxon>
        <taxon>Bacillati</taxon>
        <taxon>Actinomycetota</taxon>
        <taxon>Actinomycetes</taxon>
        <taxon>Streptosporangiales</taxon>
        <taxon>Streptosporangiaceae</taxon>
        <taxon>Sphaerisporangium</taxon>
    </lineage>
</organism>
<dbReference type="Proteomes" id="UP000253094">
    <property type="component" value="Unassembled WGS sequence"/>
</dbReference>
<accession>A0A367FKA1</accession>
<gene>
    <name evidence="1" type="ORF">DQ384_17875</name>
</gene>
<dbReference type="EMBL" id="QOIL01000009">
    <property type="protein sequence ID" value="RCG30137.1"/>
    <property type="molecule type" value="Genomic_DNA"/>
</dbReference>
<reference evidence="1 2" key="1">
    <citation type="submission" date="2018-06" db="EMBL/GenBank/DDBJ databases">
        <title>Sphaerisporangium craniellae sp. nov., isolated from a marine sponge in the South China Sea.</title>
        <authorList>
            <person name="Li L."/>
        </authorList>
    </citation>
    <scope>NUCLEOTIDE SEQUENCE [LARGE SCALE GENOMIC DNA]</scope>
    <source>
        <strain evidence="1 2">CCTCC AA 208026</strain>
    </source>
</reference>
<dbReference type="AlphaFoldDB" id="A0A367FKA1"/>
<comment type="caution">
    <text evidence="1">The sequence shown here is derived from an EMBL/GenBank/DDBJ whole genome shotgun (WGS) entry which is preliminary data.</text>
</comment>
<name>A0A367FKA1_9ACTN</name>
<sequence>MRHATTASVVLLAAIAAVVSYKHMHQLAIHHGVSA</sequence>
<evidence type="ECO:0000313" key="1">
    <source>
        <dbReference type="EMBL" id="RCG30137.1"/>
    </source>
</evidence>